<dbReference type="InterPro" id="IPR000718">
    <property type="entry name" value="Peptidase_M13"/>
</dbReference>
<accession>A0A183HUK3</accession>
<dbReference type="STRING" id="387005.A0A183HUK3"/>
<dbReference type="WBParaSite" id="OFLC_0001116501-mRNA-1">
    <property type="protein sequence ID" value="OFLC_0001116501-mRNA-1"/>
    <property type="gene ID" value="OFLC_0001116501"/>
</dbReference>
<dbReference type="Proteomes" id="UP000267606">
    <property type="component" value="Unassembled WGS sequence"/>
</dbReference>
<organism evidence="4">
    <name type="scientific">Onchocerca flexuosa</name>
    <dbReference type="NCBI Taxonomy" id="387005"/>
    <lineage>
        <taxon>Eukaryota</taxon>
        <taxon>Metazoa</taxon>
        <taxon>Ecdysozoa</taxon>
        <taxon>Nematoda</taxon>
        <taxon>Chromadorea</taxon>
        <taxon>Rhabditida</taxon>
        <taxon>Spirurina</taxon>
        <taxon>Spiruromorpha</taxon>
        <taxon>Filarioidea</taxon>
        <taxon>Onchocercidae</taxon>
        <taxon>Onchocerca</taxon>
    </lineage>
</organism>
<keyword evidence="3" id="KW-1185">Reference proteome</keyword>
<dbReference type="EMBL" id="UZAJ01015776">
    <property type="protein sequence ID" value="VDO74339.1"/>
    <property type="molecule type" value="Genomic_DNA"/>
</dbReference>
<gene>
    <name evidence="2" type="ORF">OFLC_LOCUS11164</name>
</gene>
<evidence type="ECO:0000313" key="3">
    <source>
        <dbReference type="Proteomes" id="UP000267606"/>
    </source>
</evidence>
<reference evidence="4" key="1">
    <citation type="submission" date="2016-06" db="UniProtKB">
        <authorList>
            <consortium name="WormBaseParasite"/>
        </authorList>
    </citation>
    <scope>IDENTIFICATION</scope>
</reference>
<proteinExistence type="predicted"/>
<feature type="domain" description="Peptidase M13 C-terminal" evidence="1">
    <location>
        <begin position="1"/>
        <end position="116"/>
    </location>
</feature>
<dbReference type="GO" id="GO:0005886">
    <property type="term" value="C:plasma membrane"/>
    <property type="evidence" value="ECO:0007669"/>
    <property type="project" value="TreeGrafter"/>
</dbReference>
<dbReference type="SUPFAM" id="SSF55486">
    <property type="entry name" value="Metalloproteases ('zincins'), catalytic domain"/>
    <property type="match status" value="1"/>
</dbReference>
<evidence type="ECO:0000313" key="4">
    <source>
        <dbReference type="WBParaSite" id="OFLC_0001116501-mRNA-1"/>
    </source>
</evidence>
<dbReference type="GO" id="GO:0004222">
    <property type="term" value="F:metalloendopeptidase activity"/>
    <property type="evidence" value="ECO:0007669"/>
    <property type="project" value="InterPro"/>
</dbReference>
<dbReference type="InterPro" id="IPR024079">
    <property type="entry name" value="MetalloPept_cat_dom_sf"/>
</dbReference>
<dbReference type="Pfam" id="PF01431">
    <property type="entry name" value="Peptidase_M13"/>
    <property type="match status" value="1"/>
</dbReference>
<reference evidence="2 3" key="2">
    <citation type="submission" date="2018-11" db="EMBL/GenBank/DDBJ databases">
        <authorList>
            <consortium name="Pathogen Informatics"/>
        </authorList>
    </citation>
    <scope>NUCLEOTIDE SEQUENCE [LARGE SCALE GENOMIC DNA]</scope>
</reference>
<dbReference type="PROSITE" id="PS51885">
    <property type="entry name" value="NEPRILYSIN"/>
    <property type="match status" value="1"/>
</dbReference>
<protein>
    <submittedName>
        <fullName evidence="4">Peptidase_M13 domain-containing protein</fullName>
    </submittedName>
</protein>
<evidence type="ECO:0000313" key="2">
    <source>
        <dbReference type="EMBL" id="VDO74339.1"/>
    </source>
</evidence>
<dbReference type="PANTHER" id="PTHR11733">
    <property type="entry name" value="ZINC METALLOPROTEASE FAMILY M13 NEPRILYSIN-RELATED"/>
    <property type="match status" value="1"/>
</dbReference>
<evidence type="ECO:0000259" key="1">
    <source>
        <dbReference type="Pfam" id="PF01431"/>
    </source>
</evidence>
<name>A0A183HUK3_9BILA</name>
<dbReference type="Gene3D" id="3.40.390.10">
    <property type="entry name" value="Collagenase (Catalytic Domain)"/>
    <property type="match status" value="1"/>
</dbReference>
<dbReference type="PANTHER" id="PTHR11733:SF237">
    <property type="entry name" value="NEPRILYSIN-LIKE 4"/>
    <property type="match status" value="1"/>
</dbReference>
<dbReference type="GO" id="GO:0016485">
    <property type="term" value="P:protein processing"/>
    <property type="evidence" value="ECO:0007669"/>
    <property type="project" value="TreeGrafter"/>
</dbReference>
<sequence length="117" mass="13249">INGKLTLGENIADNGGIKQSFRAYRKYIKKIGESGYSKFQLPEISNFTNDQIFFLSFAQSWCSHQTKEAQIKRVLTSKHSPAKYRVNGVLTNLPEFSKAFNCPSGSLLNPQKRCSVW</sequence>
<dbReference type="InterPro" id="IPR018497">
    <property type="entry name" value="Peptidase_M13_C"/>
</dbReference>
<dbReference type="AlphaFoldDB" id="A0A183HUK3"/>